<dbReference type="EMBL" id="CP010649">
    <property type="protein sequence ID" value="ATG38137.1"/>
    <property type="molecule type" value="Genomic_DNA"/>
</dbReference>
<evidence type="ECO:0000313" key="1">
    <source>
        <dbReference type="EMBL" id="ATG38137.1"/>
    </source>
</evidence>
<dbReference type="Proteomes" id="UP000218891">
    <property type="component" value="Plasmid pP36_f"/>
</dbReference>
<geneLocation type="plasmid" evidence="1 2">
    <name>pP36_f</name>
</geneLocation>
<organism evidence="1 2">
    <name type="scientific">Phaeobacter piscinae</name>
    <dbReference type="NCBI Taxonomy" id="1580596"/>
    <lineage>
        <taxon>Bacteria</taxon>
        <taxon>Pseudomonadati</taxon>
        <taxon>Pseudomonadota</taxon>
        <taxon>Alphaproteobacteria</taxon>
        <taxon>Rhodobacterales</taxon>
        <taxon>Roseobacteraceae</taxon>
        <taxon>Phaeobacter</taxon>
    </lineage>
</organism>
<protein>
    <submittedName>
        <fullName evidence="1">Uncharacterized protein</fullName>
    </submittedName>
</protein>
<sequence>MTEFFSDPRAVAAVIAALCSLFAGWMAVRANKNIARAKMGIDQQANNINSIKAMSEKQLKEAQILADHAYRTSESMFRDLSLLRQDASVFLAGVEYISMGQTLTQEQKLECLAAAKRVSLLIPPSGKLAEDLNEQLQTGVLIIMGAEKDQVMSEQMMGLQLNLWQLCDKQDKFIRATLKVQDTAGKLAEAA</sequence>
<reference evidence="1 2" key="3">
    <citation type="journal article" date="2017" name="Int. J. Syst. Evol. Microbiol.">
        <title>Adaptation of Surface-Associated Bacteria to the Open Ocean: A Genomically Distinct Subpopulation of Phaeobacter gallaeciensis Colonizes Pacific Mesozooplankton.</title>
        <authorList>
            <person name="Freese H.M."/>
            <person name="Methner A."/>
            <person name="Overmann J."/>
        </authorList>
    </citation>
    <scope>NUCLEOTIDE SEQUENCE [LARGE SCALE GENOMIC DNA]</scope>
    <source>
        <strain evidence="1 2">P36</strain>
    </source>
</reference>
<gene>
    <name evidence="1" type="ORF">PhaeoP36_04062</name>
</gene>
<evidence type="ECO:0000313" key="2">
    <source>
        <dbReference type="Proteomes" id="UP000218891"/>
    </source>
</evidence>
<keyword evidence="1" id="KW-0614">Plasmid</keyword>
<accession>A0ABN5DKV1</accession>
<reference evidence="1 2" key="4">
    <citation type="journal article" date="2018" name="Environ. Microbiol. Rep.">
        <title>Phylogenetic distribution of roseobacticides in the Roseobacter group and their effect on microalgae.</title>
        <authorList>
            <person name="Sonnenschein E.C."/>
            <person name="Phippen C.B."/>
            <person name="Bentzon-Tilia M."/>
            <person name="Rasmussen S.A."/>
            <person name="Nielsen K.F."/>
            <person name="Gram L."/>
        </authorList>
    </citation>
    <scope>NUCLEOTIDE SEQUENCE [LARGE SCALE GENOMIC DNA]</scope>
    <source>
        <strain evidence="1 2">P36</strain>
    </source>
</reference>
<name>A0ABN5DKV1_9RHOB</name>
<keyword evidence="2" id="KW-1185">Reference proteome</keyword>
<dbReference type="RefSeq" id="WP_096870220.1">
    <property type="nucleotide sequence ID" value="NZ_CP010649.1"/>
</dbReference>
<reference evidence="1 2" key="1">
    <citation type="journal article" date="2017" name="Front. Microbiol.">
        <title>Phaeobacter piscinae sp. nov., a species of the Roseobacter group and potential aquaculture probiont.</title>
        <authorList>
            <person name="Sonnenschein E.C."/>
            <person name="Phippen C.B.W."/>
            <person name="Nielsen K.F."/>
            <person name="Mateiu R.V."/>
            <person name="Melchiorsen J."/>
            <person name="Gram L."/>
            <person name="Overmann J."/>
            <person name="Freese H.M."/>
        </authorList>
    </citation>
    <scope>NUCLEOTIDE SEQUENCE [LARGE SCALE GENOMIC DNA]</scope>
    <source>
        <strain evidence="1 2">P36</strain>
    </source>
</reference>
<proteinExistence type="predicted"/>
<reference evidence="1 2" key="2">
    <citation type="journal article" date="2017" name="Genome Biol. Evol.">
        <title>Trajectories and Drivers of Genome Evolution in Surface-Associated Marine Phaeobacter.</title>
        <authorList>
            <person name="Freese H.M."/>
            <person name="Sikorski J."/>
            <person name="Bunk B."/>
            <person name="Scheuner C."/>
            <person name="Meier-Kolthoff J.P."/>
            <person name="Sproer C."/>
            <person name="Gram L."/>
            <person name="Overmann J."/>
        </authorList>
    </citation>
    <scope>NUCLEOTIDE SEQUENCE [LARGE SCALE GENOMIC DNA]</scope>
    <source>
        <strain evidence="1 2">P36</strain>
    </source>
</reference>